<dbReference type="Gene3D" id="1.10.8.60">
    <property type="match status" value="2"/>
</dbReference>
<dbReference type="InterPro" id="IPR027417">
    <property type="entry name" value="P-loop_NTPase"/>
</dbReference>
<accession>A0A2C5ZIG1</accession>
<dbReference type="SMART" id="SM00382">
    <property type="entry name" value="AAA"/>
    <property type="match status" value="2"/>
</dbReference>
<sequence>MRTSLDAKIRPLGQNTGLEKASLMGAARIYVSRDSHIALTGTLDYGRRCSVDLLDAASSAVVESRREALLWLLPDKNLSPNVVMMTRAFMEATNLKVGDQVRISLGPAEAEAEQVVLQDVSEAEQRDAAADEARYQPSWEYILSLCMKRAEQIFPGMVFEGVNMSTDRRRFRVLSVNSQTRNLARFKISSTEIRILAQGEKEESEVSDMLLRDLVVSNAPGLASQVKTLNRFFAAYSFPYLLRGERKSCGIVIHGDHGTGKTFVLRRIAETGWGKVYWIKPSDKLLSIRDVFKQAHASERSIILIDDIDELISKDRSNREAVIEALCDELDNLSAKAQLLNALPRVVVVATSLDYFTRVPLKLQNENRFDKSILLSTPRAEQRLEILTHLDPPLRSEEKQECLASIAQNTHAYNSRDLVKLVSAAIDIMRTRIEESADSDCTPSLTVLDIQQAQRVIRPTAMHDINLNPPTIHWQDIGGQEALKKILSKMIRHAKNTNLISSKVVRNPPKGLLLYGPPGCSKTLSAQAMATESGFNFFAVKGAELLNMYVGETERAVRNLFGRARAASPSIIFFDEIDSIGGQRGASGTESRSLSAVNTITTLLTEMDGFEPLTGVLVLAATNRPEAIDAALLRPGRFDQVVYVGPPTQQAREAIFAVHLRGLTTAPDVDVLRLAVLAHGSSGAEIEAIVKSAGQAALERFEELRHDCERDTDEPCISMADLEAAVKRSPCKITRQMVEGYERWTEQFQR</sequence>
<feature type="domain" description="AAA+ ATPase" evidence="4">
    <location>
        <begin position="508"/>
        <end position="648"/>
    </location>
</feature>
<keyword evidence="3" id="KW-0175">Coiled coil</keyword>
<dbReference type="InterPro" id="IPR003959">
    <property type="entry name" value="ATPase_AAA_core"/>
</dbReference>
<organism evidence="5 6">
    <name type="scientific">Ophiocordyceps australis</name>
    <dbReference type="NCBI Taxonomy" id="1399860"/>
    <lineage>
        <taxon>Eukaryota</taxon>
        <taxon>Fungi</taxon>
        <taxon>Dikarya</taxon>
        <taxon>Ascomycota</taxon>
        <taxon>Pezizomycotina</taxon>
        <taxon>Sordariomycetes</taxon>
        <taxon>Hypocreomycetidae</taxon>
        <taxon>Hypocreales</taxon>
        <taxon>Ophiocordycipitaceae</taxon>
        <taxon>Ophiocordyceps</taxon>
    </lineage>
</organism>
<dbReference type="OrthoDB" id="27435at2759"/>
<keyword evidence="2" id="KW-0067">ATP-binding</keyword>
<keyword evidence="6" id="KW-1185">Reference proteome</keyword>
<feature type="domain" description="AAA+ ATPase" evidence="4">
    <location>
        <begin position="247"/>
        <end position="379"/>
    </location>
</feature>
<dbReference type="PANTHER" id="PTHR23077">
    <property type="entry name" value="AAA-FAMILY ATPASE"/>
    <property type="match status" value="1"/>
</dbReference>
<protein>
    <recommendedName>
        <fullName evidence="4">AAA+ ATPase domain-containing protein</fullName>
    </recommendedName>
</protein>
<dbReference type="AlphaFoldDB" id="A0A2C5ZIG1"/>
<evidence type="ECO:0000313" key="6">
    <source>
        <dbReference type="Proteomes" id="UP000224854"/>
    </source>
</evidence>
<evidence type="ECO:0000259" key="4">
    <source>
        <dbReference type="SMART" id="SM00382"/>
    </source>
</evidence>
<dbReference type="Pfam" id="PF00004">
    <property type="entry name" value="AAA"/>
    <property type="match status" value="2"/>
</dbReference>
<evidence type="ECO:0000256" key="2">
    <source>
        <dbReference type="ARBA" id="ARBA00022840"/>
    </source>
</evidence>
<dbReference type="PROSITE" id="PS00674">
    <property type="entry name" value="AAA"/>
    <property type="match status" value="1"/>
</dbReference>
<dbReference type="Proteomes" id="UP000224854">
    <property type="component" value="Unassembled WGS sequence"/>
</dbReference>
<dbReference type="PANTHER" id="PTHR23077:SF27">
    <property type="entry name" value="ATPASE FAMILY GENE 2 PROTEIN HOMOLOG A"/>
    <property type="match status" value="1"/>
</dbReference>
<dbReference type="InterPro" id="IPR003960">
    <property type="entry name" value="ATPase_AAA_CS"/>
</dbReference>
<dbReference type="GO" id="GO:0005524">
    <property type="term" value="F:ATP binding"/>
    <property type="evidence" value="ECO:0007669"/>
    <property type="project" value="UniProtKB-KW"/>
</dbReference>
<dbReference type="InterPro" id="IPR003593">
    <property type="entry name" value="AAA+_ATPase"/>
</dbReference>
<gene>
    <name evidence="5" type="ORF">CDD82_7925</name>
</gene>
<dbReference type="FunFam" id="3.40.50.300:FF:001025">
    <property type="entry name" value="ATPase family, AAA domain-containing 2B"/>
    <property type="match status" value="1"/>
</dbReference>
<name>A0A2C5ZIG1_9HYPO</name>
<dbReference type="InterPro" id="IPR050168">
    <property type="entry name" value="AAA_ATPase_domain"/>
</dbReference>
<dbReference type="GO" id="GO:0016887">
    <property type="term" value="F:ATP hydrolysis activity"/>
    <property type="evidence" value="ECO:0007669"/>
    <property type="project" value="InterPro"/>
</dbReference>
<evidence type="ECO:0000256" key="1">
    <source>
        <dbReference type="ARBA" id="ARBA00022741"/>
    </source>
</evidence>
<reference evidence="5 6" key="1">
    <citation type="submission" date="2017-06" db="EMBL/GenBank/DDBJ databases">
        <title>Ant-infecting Ophiocordyceps genomes reveal a high diversity of potential behavioral manipulation genes and a possible major role for enterotoxins.</title>
        <authorList>
            <person name="De Bekker C."/>
            <person name="Evans H.C."/>
            <person name="Brachmann A."/>
            <person name="Hughes D.P."/>
        </authorList>
    </citation>
    <scope>NUCLEOTIDE SEQUENCE [LARGE SCALE GENOMIC DNA]</scope>
    <source>
        <strain evidence="5 6">1348a</strain>
    </source>
</reference>
<dbReference type="SUPFAM" id="SSF52540">
    <property type="entry name" value="P-loop containing nucleoside triphosphate hydrolases"/>
    <property type="match status" value="2"/>
</dbReference>
<comment type="caution">
    <text evidence="5">The sequence shown here is derived from an EMBL/GenBank/DDBJ whole genome shotgun (WGS) entry which is preliminary data.</text>
</comment>
<keyword evidence="1" id="KW-0547">Nucleotide-binding</keyword>
<evidence type="ECO:0000256" key="3">
    <source>
        <dbReference type="ARBA" id="ARBA00023054"/>
    </source>
</evidence>
<proteinExistence type="predicted"/>
<dbReference type="EMBL" id="NJEU01000098">
    <property type="protein sequence ID" value="PHH81755.1"/>
    <property type="molecule type" value="Genomic_DNA"/>
</dbReference>
<evidence type="ECO:0000313" key="5">
    <source>
        <dbReference type="EMBL" id="PHH81755.1"/>
    </source>
</evidence>
<dbReference type="GO" id="GO:0005737">
    <property type="term" value="C:cytoplasm"/>
    <property type="evidence" value="ECO:0007669"/>
    <property type="project" value="TreeGrafter"/>
</dbReference>
<dbReference type="Gene3D" id="3.40.50.300">
    <property type="entry name" value="P-loop containing nucleotide triphosphate hydrolases"/>
    <property type="match status" value="2"/>
</dbReference>